<feature type="transmembrane region" description="Helical" evidence="2">
    <location>
        <begin position="184"/>
        <end position="202"/>
    </location>
</feature>
<dbReference type="RefSeq" id="WP_167695462.1">
    <property type="nucleotide sequence ID" value="NZ_CP118181.1"/>
</dbReference>
<evidence type="ECO:0008006" key="5">
    <source>
        <dbReference type="Google" id="ProtNLM"/>
    </source>
</evidence>
<feature type="transmembrane region" description="Helical" evidence="2">
    <location>
        <begin position="266"/>
        <end position="285"/>
    </location>
</feature>
<name>A0A968GF29_9SPIO</name>
<protein>
    <recommendedName>
        <fullName evidence="5">MFS transporter</fullName>
    </recommendedName>
</protein>
<proteinExistence type="inferred from homology"/>
<dbReference type="AlphaFoldDB" id="A0A968GF29"/>
<feature type="transmembrane region" description="Helical" evidence="2">
    <location>
        <begin position="231"/>
        <end position="254"/>
    </location>
</feature>
<gene>
    <name evidence="3" type="ORF">HCT48_03960</name>
</gene>
<reference evidence="3" key="1">
    <citation type="submission" date="2020-03" db="EMBL/GenBank/DDBJ databases">
        <title>Spirochaetal bacteria isolated from arthropods constitute a novel genus Entomospira genus novum within the order Spirochaetales.</title>
        <authorList>
            <person name="Grana-Miraglia L."/>
            <person name="Sikutova S."/>
            <person name="Fingerle V."/>
            <person name="Sing A."/>
            <person name="Castillo-Ramirez S."/>
            <person name="Margos G."/>
            <person name="Rudolf I."/>
        </authorList>
    </citation>
    <scope>NUCLEOTIDE SEQUENCE</scope>
    <source>
        <strain evidence="3">BR149</strain>
    </source>
</reference>
<evidence type="ECO:0000256" key="2">
    <source>
        <dbReference type="SAM" id="Phobius"/>
    </source>
</evidence>
<dbReference type="PANTHER" id="PTHR11328">
    <property type="entry name" value="MAJOR FACILITATOR SUPERFAMILY DOMAIN-CONTAINING PROTEIN"/>
    <property type="match status" value="1"/>
</dbReference>
<dbReference type="GO" id="GO:0005886">
    <property type="term" value="C:plasma membrane"/>
    <property type="evidence" value="ECO:0007669"/>
    <property type="project" value="TreeGrafter"/>
</dbReference>
<dbReference type="SUPFAM" id="SSF103473">
    <property type="entry name" value="MFS general substrate transporter"/>
    <property type="match status" value="1"/>
</dbReference>
<dbReference type="EMBL" id="JAATLM010000001">
    <property type="protein sequence ID" value="NIZ69369.1"/>
    <property type="molecule type" value="Genomic_DNA"/>
</dbReference>
<feature type="transmembrane region" description="Helical" evidence="2">
    <location>
        <begin position="110"/>
        <end position="132"/>
    </location>
</feature>
<dbReference type="Pfam" id="PF13347">
    <property type="entry name" value="MFS_2"/>
    <property type="match status" value="1"/>
</dbReference>
<dbReference type="InterPro" id="IPR039672">
    <property type="entry name" value="MFS_2"/>
</dbReference>
<evidence type="ECO:0000313" key="3">
    <source>
        <dbReference type="EMBL" id="NIZ69369.1"/>
    </source>
</evidence>
<dbReference type="GO" id="GO:0015293">
    <property type="term" value="F:symporter activity"/>
    <property type="evidence" value="ECO:0007669"/>
    <property type="project" value="InterPro"/>
</dbReference>
<comment type="similarity">
    <text evidence="1">Belongs to the sodium:galactoside symporter (TC 2.A.2) family.</text>
</comment>
<keyword evidence="4" id="KW-1185">Reference proteome</keyword>
<organism evidence="3 4">
    <name type="scientific">Entomospira culicis</name>
    <dbReference type="NCBI Taxonomy" id="2719989"/>
    <lineage>
        <taxon>Bacteria</taxon>
        <taxon>Pseudomonadati</taxon>
        <taxon>Spirochaetota</taxon>
        <taxon>Spirochaetia</taxon>
        <taxon>Spirochaetales</taxon>
        <taxon>Spirochaetaceae</taxon>
        <taxon>Entomospira</taxon>
    </lineage>
</organism>
<dbReference type="Gene3D" id="1.20.1250.20">
    <property type="entry name" value="MFS general substrate transporter like domains"/>
    <property type="match status" value="1"/>
</dbReference>
<dbReference type="PANTHER" id="PTHR11328:SF24">
    <property type="entry name" value="MAJOR FACILITATOR SUPERFAMILY (MFS) PROFILE DOMAIN-CONTAINING PROTEIN"/>
    <property type="match status" value="1"/>
</dbReference>
<feature type="transmembrane region" description="Helical" evidence="2">
    <location>
        <begin position="84"/>
        <end position="104"/>
    </location>
</feature>
<feature type="transmembrane region" description="Helical" evidence="2">
    <location>
        <begin position="45"/>
        <end position="63"/>
    </location>
</feature>
<feature type="transmembrane region" description="Helical" evidence="2">
    <location>
        <begin position="399"/>
        <end position="421"/>
    </location>
</feature>
<evidence type="ECO:0000256" key="1">
    <source>
        <dbReference type="ARBA" id="ARBA00009617"/>
    </source>
</evidence>
<dbReference type="InterPro" id="IPR036259">
    <property type="entry name" value="MFS_trans_sf"/>
</dbReference>
<accession>A0A968GF29</accession>
<feature type="transmembrane region" description="Helical" evidence="2">
    <location>
        <begin position="292"/>
        <end position="312"/>
    </location>
</feature>
<keyword evidence="2" id="KW-1133">Transmembrane helix</keyword>
<keyword evidence="2" id="KW-0472">Membrane</keyword>
<feature type="transmembrane region" description="Helical" evidence="2">
    <location>
        <begin position="152"/>
        <end position="172"/>
    </location>
</feature>
<sequence length="444" mass="51199">MPNKLFYRSFAGVLLVGLLQTQVGGIIGQYLSLFYTDVMHFDLTFVKWVLVIAIMWDALNEPIEGLIIDNIKHTRWGKYRKISFFGNIFLAIFTIALFWMPFGWSLQQKMVYAFVLNILWRVAYSFVPLMPLTAGITANPRLRIWVANGQRLLILGVGLLVAQFYPVVSYFGEASMEVGFRYAIVIYVLPLFLFSFLGSWLIREPQSSASLEKFRYRDFFGVLKKNRPFRIFLIFALLNSLIMPFMNVGFIYYVKYQLGEEAIGGLFRLAMIGFATGVALSGILARYVERKILLSLTYALLITIFILFFFSMQGMQTLIYPLYGAINLLLGIALVVNSTLQMEIIDYHEFSFHERPAAIISSITQFIEKAQWAVASWVTLSVLKWSGFEPNVAMTQETLWSLALVIFMLPAIFSLFTLITLQFYPITYREMEEIGHHFEQKRRD</sequence>
<dbReference type="Proteomes" id="UP000778951">
    <property type="component" value="Unassembled WGS sequence"/>
</dbReference>
<feature type="transmembrane region" description="Helical" evidence="2">
    <location>
        <begin position="318"/>
        <end position="336"/>
    </location>
</feature>
<keyword evidence="2" id="KW-0812">Transmembrane</keyword>
<evidence type="ECO:0000313" key="4">
    <source>
        <dbReference type="Proteomes" id="UP000778951"/>
    </source>
</evidence>
<dbReference type="GO" id="GO:0008643">
    <property type="term" value="P:carbohydrate transport"/>
    <property type="evidence" value="ECO:0007669"/>
    <property type="project" value="InterPro"/>
</dbReference>
<comment type="caution">
    <text evidence="3">The sequence shown here is derived from an EMBL/GenBank/DDBJ whole genome shotgun (WGS) entry which is preliminary data.</text>
</comment>